<dbReference type="Pfam" id="PF04316">
    <property type="entry name" value="FlgM"/>
    <property type="match status" value="1"/>
</dbReference>
<keyword evidence="6" id="KW-0804">Transcription</keyword>
<evidence type="ECO:0000313" key="10">
    <source>
        <dbReference type="Proteomes" id="UP000284219"/>
    </source>
</evidence>
<evidence type="ECO:0000256" key="4">
    <source>
        <dbReference type="ARBA" id="ARBA00022795"/>
    </source>
</evidence>
<feature type="compositionally biased region" description="Basic and acidic residues" evidence="7">
    <location>
        <begin position="22"/>
        <end position="33"/>
    </location>
</feature>
<dbReference type="InterPro" id="IPR035890">
    <property type="entry name" value="Anti-sigma-28_factor_FlgM_sf"/>
</dbReference>
<evidence type="ECO:0000256" key="1">
    <source>
        <dbReference type="ARBA" id="ARBA00005322"/>
    </source>
</evidence>
<name>A0A419SJV6_9BACL</name>
<keyword evidence="5" id="KW-0805">Transcription regulation</keyword>
<keyword evidence="4" id="KW-1005">Bacterial flagellum biogenesis</keyword>
<dbReference type="EMBL" id="MCHY01000008">
    <property type="protein sequence ID" value="RKD24240.1"/>
    <property type="molecule type" value="Genomic_DNA"/>
</dbReference>
<feature type="compositionally biased region" description="Polar residues" evidence="7">
    <location>
        <begin position="36"/>
        <end position="45"/>
    </location>
</feature>
<keyword evidence="9" id="KW-0966">Cell projection</keyword>
<comment type="caution">
    <text evidence="9">The sequence shown here is derived from an EMBL/GenBank/DDBJ whole genome shotgun (WGS) entry which is preliminary data.</text>
</comment>
<dbReference type="Proteomes" id="UP000284219">
    <property type="component" value="Unassembled WGS sequence"/>
</dbReference>
<organism evidence="9 10">
    <name type="scientific">Ammoniphilus oxalaticus</name>
    <dbReference type="NCBI Taxonomy" id="66863"/>
    <lineage>
        <taxon>Bacteria</taxon>
        <taxon>Bacillati</taxon>
        <taxon>Bacillota</taxon>
        <taxon>Bacilli</taxon>
        <taxon>Bacillales</taxon>
        <taxon>Paenibacillaceae</taxon>
        <taxon>Aneurinibacillus group</taxon>
        <taxon>Ammoniphilus</taxon>
    </lineage>
</organism>
<keyword evidence="3" id="KW-0678">Repressor</keyword>
<keyword evidence="9" id="KW-0969">Cilium</keyword>
<sequence length="93" mass="10624">MKINDLSRISAMNKYQQTSANPKDKRLVKKQETDQLEISPQAQQKLEQKRNDQAPDAAERVSVLKAQIETGAYKPNSDLIASKLLSLWNKENR</sequence>
<dbReference type="GO" id="GO:0045892">
    <property type="term" value="P:negative regulation of DNA-templated transcription"/>
    <property type="evidence" value="ECO:0007669"/>
    <property type="project" value="InterPro"/>
</dbReference>
<dbReference type="AlphaFoldDB" id="A0A419SJV6"/>
<protein>
    <recommendedName>
        <fullName evidence="2">Negative regulator of flagellin synthesis</fullName>
    </recommendedName>
</protein>
<dbReference type="SUPFAM" id="SSF101498">
    <property type="entry name" value="Anti-sigma factor FlgM"/>
    <property type="match status" value="1"/>
</dbReference>
<feature type="compositionally biased region" description="Basic and acidic residues" evidence="7">
    <location>
        <begin position="46"/>
        <end position="59"/>
    </location>
</feature>
<evidence type="ECO:0000256" key="6">
    <source>
        <dbReference type="ARBA" id="ARBA00023163"/>
    </source>
</evidence>
<accession>A0A419SJV6</accession>
<keyword evidence="9" id="KW-0282">Flagellum</keyword>
<evidence type="ECO:0000313" key="9">
    <source>
        <dbReference type="EMBL" id="RKD24240.1"/>
    </source>
</evidence>
<evidence type="ECO:0000256" key="3">
    <source>
        <dbReference type="ARBA" id="ARBA00022491"/>
    </source>
</evidence>
<evidence type="ECO:0000256" key="2">
    <source>
        <dbReference type="ARBA" id="ARBA00017823"/>
    </source>
</evidence>
<evidence type="ECO:0000256" key="7">
    <source>
        <dbReference type="SAM" id="MobiDB-lite"/>
    </source>
</evidence>
<feature type="domain" description="Anti-sigma-28 factor FlgM C-terminal" evidence="8">
    <location>
        <begin position="34"/>
        <end position="85"/>
    </location>
</feature>
<comment type="similarity">
    <text evidence="1">Belongs to the FlgM family.</text>
</comment>
<keyword evidence="10" id="KW-1185">Reference proteome</keyword>
<dbReference type="InterPro" id="IPR031316">
    <property type="entry name" value="FlgM_C"/>
</dbReference>
<proteinExistence type="inferred from homology"/>
<gene>
    <name evidence="9" type="ORF">BEP19_07495</name>
</gene>
<dbReference type="InterPro" id="IPR007412">
    <property type="entry name" value="FlgM"/>
</dbReference>
<evidence type="ECO:0000259" key="8">
    <source>
        <dbReference type="Pfam" id="PF04316"/>
    </source>
</evidence>
<dbReference type="RefSeq" id="WP_170145316.1">
    <property type="nucleotide sequence ID" value="NZ_MCHY01000008.1"/>
</dbReference>
<evidence type="ECO:0000256" key="5">
    <source>
        <dbReference type="ARBA" id="ARBA00023015"/>
    </source>
</evidence>
<reference evidence="9 10" key="1">
    <citation type="submission" date="2016-08" db="EMBL/GenBank/DDBJ databases">
        <title>Novel Firmicute Genomes.</title>
        <authorList>
            <person name="Poppleton D.I."/>
            <person name="Gribaldo S."/>
        </authorList>
    </citation>
    <scope>NUCLEOTIDE SEQUENCE [LARGE SCALE GENOMIC DNA]</scope>
    <source>
        <strain evidence="9 10">RAOx-1</strain>
    </source>
</reference>
<dbReference type="NCBIfam" id="TIGR03824">
    <property type="entry name" value="FlgM_jcvi"/>
    <property type="match status" value="1"/>
</dbReference>
<feature type="region of interest" description="Disordered" evidence="7">
    <location>
        <begin position="1"/>
        <end position="59"/>
    </location>
</feature>
<dbReference type="GO" id="GO:0044781">
    <property type="term" value="P:bacterial-type flagellum organization"/>
    <property type="evidence" value="ECO:0007669"/>
    <property type="project" value="UniProtKB-KW"/>
</dbReference>